<evidence type="ECO:0000313" key="6">
    <source>
        <dbReference type="EMBL" id="NBI34368.1"/>
    </source>
</evidence>
<accession>A0A7C9NCA9</accession>
<protein>
    <submittedName>
        <fullName evidence="6">ATP-grasp domain-containing protein</fullName>
    </submittedName>
</protein>
<dbReference type="GO" id="GO:0016874">
    <property type="term" value="F:ligase activity"/>
    <property type="evidence" value="ECO:0007669"/>
    <property type="project" value="UniProtKB-KW"/>
</dbReference>
<feature type="domain" description="ATP-grasp" evidence="5">
    <location>
        <begin position="107"/>
        <end position="297"/>
    </location>
</feature>
<dbReference type="Gene3D" id="3.30.1490.20">
    <property type="entry name" value="ATP-grasp fold, A domain"/>
    <property type="match status" value="1"/>
</dbReference>
<dbReference type="Gene3D" id="3.40.50.20">
    <property type="match status" value="1"/>
</dbReference>
<reference evidence="6" key="1">
    <citation type="submission" date="2018-08" db="EMBL/GenBank/DDBJ databases">
        <title>Murine metabolic-syndrome-specific gut microbial biobank.</title>
        <authorList>
            <person name="Liu C."/>
        </authorList>
    </citation>
    <scope>NUCLEOTIDE SEQUENCE [LARGE SCALE GENOMIC DNA]</scope>
    <source>
        <strain evidence="6">Z82</strain>
    </source>
</reference>
<dbReference type="GO" id="GO:0046872">
    <property type="term" value="F:metal ion binding"/>
    <property type="evidence" value="ECO:0007669"/>
    <property type="project" value="InterPro"/>
</dbReference>
<dbReference type="EMBL" id="QWKH01000024">
    <property type="protein sequence ID" value="NBI34368.1"/>
    <property type="molecule type" value="Genomic_DNA"/>
</dbReference>
<gene>
    <name evidence="6" type="ORF">D1639_04850</name>
</gene>
<proteinExistence type="predicted"/>
<evidence type="ECO:0000256" key="4">
    <source>
        <dbReference type="PROSITE-ProRule" id="PRU00409"/>
    </source>
</evidence>
<organism evidence="6">
    <name type="scientific">Muribaculaceae bacterium Z82</name>
    <dbReference type="NCBI Taxonomy" id="2304548"/>
    <lineage>
        <taxon>Bacteria</taxon>
        <taxon>Pseudomonadati</taxon>
        <taxon>Bacteroidota</taxon>
        <taxon>Bacteroidia</taxon>
        <taxon>Bacteroidales</taxon>
        <taxon>Muribaculaceae</taxon>
    </lineage>
</organism>
<dbReference type="GO" id="GO:0005524">
    <property type="term" value="F:ATP binding"/>
    <property type="evidence" value="ECO:0007669"/>
    <property type="project" value="UniProtKB-UniRule"/>
</dbReference>
<dbReference type="InterPro" id="IPR003806">
    <property type="entry name" value="ATP-grasp_PylC-type"/>
</dbReference>
<keyword evidence="2 4" id="KW-0547">Nucleotide-binding</keyword>
<dbReference type="AlphaFoldDB" id="A0A7C9NCA9"/>
<name>A0A7C9NCA9_9BACT</name>
<comment type="caution">
    <text evidence="6">The sequence shown here is derived from an EMBL/GenBank/DDBJ whole genome shotgun (WGS) entry which is preliminary data.</text>
</comment>
<keyword evidence="3 4" id="KW-0067">ATP-binding</keyword>
<dbReference type="InterPro" id="IPR052032">
    <property type="entry name" value="ATP-dep_AA_Ligase"/>
</dbReference>
<dbReference type="InterPro" id="IPR013815">
    <property type="entry name" value="ATP_grasp_subdomain_1"/>
</dbReference>
<dbReference type="SUPFAM" id="SSF56059">
    <property type="entry name" value="Glutathione synthetase ATP-binding domain-like"/>
    <property type="match status" value="1"/>
</dbReference>
<dbReference type="PROSITE" id="PS50975">
    <property type="entry name" value="ATP_GRASP"/>
    <property type="match status" value="1"/>
</dbReference>
<keyword evidence="1" id="KW-0436">Ligase</keyword>
<evidence type="ECO:0000256" key="2">
    <source>
        <dbReference type="ARBA" id="ARBA00022741"/>
    </source>
</evidence>
<sequence>MESIMILGAGRGQIGLYEACARMGIRTIAASIEGKYPALELADERCIVDISDPCNVLRSSTSYELVGVATSCMDTGVEAQGLLNSEYSLSGVSYDSAKLCFDKEALYGLLDRAGVPIPKTVVLRTEQDAIEAWDRLGDTLVLKQSRSQGSKGVCIARSIEDVTEYFRLLSESGQTVIAQEYADGVEFGAQALVQNGEVRLFLIHGDLMDASNSVLPRGHFYPCLLNSDVKNEAARVGVMAIKACKFDNCAVNIDFKLNKGLVSVLELTARAGANGLPEMVGKVIGRNYYEEIVKLAVGEGIRSCRIDGSVAAIIMMLGKDDPLEQVMEKAERIGGIELRFYNVCDQYANQGQGPMGNSVGYALATANTLKECISLLSSIGIEVQL</sequence>
<evidence type="ECO:0000259" key="5">
    <source>
        <dbReference type="PROSITE" id="PS50975"/>
    </source>
</evidence>
<evidence type="ECO:0000256" key="3">
    <source>
        <dbReference type="ARBA" id="ARBA00022840"/>
    </source>
</evidence>
<dbReference type="PANTHER" id="PTHR43585">
    <property type="entry name" value="FUMIPYRROLE BIOSYNTHESIS PROTEIN C"/>
    <property type="match status" value="1"/>
</dbReference>
<dbReference type="PANTHER" id="PTHR43585:SF2">
    <property type="entry name" value="ATP-GRASP ENZYME FSQD"/>
    <property type="match status" value="1"/>
</dbReference>
<evidence type="ECO:0000256" key="1">
    <source>
        <dbReference type="ARBA" id="ARBA00022598"/>
    </source>
</evidence>
<dbReference type="Gene3D" id="3.30.470.20">
    <property type="entry name" value="ATP-grasp fold, B domain"/>
    <property type="match status" value="1"/>
</dbReference>
<dbReference type="InterPro" id="IPR011761">
    <property type="entry name" value="ATP-grasp"/>
</dbReference>
<dbReference type="Pfam" id="PF02655">
    <property type="entry name" value="ATP-grasp_3"/>
    <property type="match status" value="1"/>
</dbReference>